<dbReference type="GO" id="GO:0005524">
    <property type="term" value="F:ATP binding"/>
    <property type="evidence" value="ECO:0007669"/>
    <property type="project" value="InterPro"/>
</dbReference>
<feature type="transmembrane region" description="Helical" evidence="2">
    <location>
        <begin position="101"/>
        <end position="124"/>
    </location>
</feature>
<dbReference type="SUPFAM" id="SSF56112">
    <property type="entry name" value="Protein kinase-like (PK-like)"/>
    <property type="match status" value="1"/>
</dbReference>
<dbReference type="Gene3D" id="1.10.510.10">
    <property type="entry name" value="Transferase(Phosphotransferase) domain 1"/>
    <property type="match status" value="1"/>
</dbReference>
<evidence type="ECO:0000313" key="5">
    <source>
        <dbReference type="Proteomes" id="UP000291116"/>
    </source>
</evidence>
<reference evidence="4 5" key="1">
    <citation type="submission" date="2019-01" db="EMBL/GenBank/DDBJ databases">
        <authorList>
            <person name="Ferrante I. M."/>
        </authorList>
    </citation>
    <scope>NUCLEOTIDE SEQUENCE [LARGE SCALE GENOMIC DNA]</scope>
    <source>
        <strain evidence="4 5">B856</strain>
    </source>
</reference>
<organism evidence="4 5">
    <name type="scientific">Pseudo-nitzschia multistriata</name>
    <dbReference type="NCBI Taxonomy" id="183589"/>
    <lineage>
        <taxon>Eukaryota</taxon>
        <taxon>Sar</taxon>
        <taxon>Stramenopiles</taxon>
        <taxon>Ochrophyta</taxon>
        <taxon>Bacillariophyta</taxon>
        <taxon>Bacillariophyceae</taxon>
        <taxon>Bacillariophycidae</taxon>
        <taxon>Bacillariales</taxon>
        <taxon>Bacillariaceae</taxon>
        <taxon>Pseudo-nitzschia</taxon>
    </lineage>
</organism>
<dbReference type="AlphaFoldDB" id="A0A448ZQE0"/>
<keyword evidence="2" id="KW-1133">Transmembrane helix</keyword>
<dbReference type="Pfam" id="PF00069">
    <property type="entry name" value="Pkinase"/>
    <property type="match status" value="1"/>
</dbReference>
<dbReference type="Proteomes" id="UP000291116">
    <property type="component" value="Unassembled WGS sequence"/>
</dbReference>
<feature type="compositionally biased region" description="Low complexity" evidence="1">
    <location>
        <begin position="47"/>
        <end position="57"/>
    </location>
</feature>
<dbReference type="InterPro" id="IPR011009">
    <property type="entry name" value="Kinase-like_dom_sf"/>
</dbReference>
<name>A0A448ZQE0_9STRA</name>
<dbReference type="OrthoDB" id="41771at2759"/>
<dbReference type="PANTHER" id="PTHR44329">
    <property type="entry name" value="SERINE/THREONINE-PROTEIN KINASE TNNI3K-RELATED"/>
    <property type="match status" value="1"/>
</dbReference>
<gene>
    <name evidence="4" type="ORF">PSNMU_V1.4_AUG-EV-PASAV3_0113470</name>
</gene>
<keyword evidence="2" id="KW-0812">Transmembrane</keyword>
<feature type="domain" description="Protein kinase" evidence="3">
    <location>
        <begin position="289"/>
        <end position="637"/>
    </location>
</feature>
<feature type="region of interest" description="Disordered" evidence="1">
    <location>
        <begin position="1"/>
        <end position="95"/>
    </location>
</feature>
<evidence type="ECO:0000313" key="4">
    <source>
        <dbReference type="EMBL" id="VEU44260.1"/>
    </source>
</evidence>
<feature type="compositionally biased region" description="Polar residues" evidence="1">
    <location>
        <begin position="68"/>
        <end position="78"/>
    </location>
</feature>
<proteinExistence type="predicted"/>
<feature type="region of interest" description="Disordered" evidence="1">
    <location>
        <begin position="316"/>
        <end position="335"/>
    </location>
</feature>
<dbReference type="PANTHER" id="PTHR44329:SF214">
    <property type="entry name" value="PROTEIN KINASE DOMAIN-CONTAINING PROTEIN"/>
    <property type="match status" value="1"/>
</dbReference>
<sequence>METTSITSDGVDGVGSTTTLPLHLSATSGGPSESSNGQHRGSLSKRANAAATTATPASSNGYRGVASPRTSRTTNSSGGFDAKSKSRHHKTSQLPGTRRQLYRGIVVLVAVSCCITVYSTLAVVGNEAHGTTSSDEHPMSPDLYLATGRRVSDRPRTMVWRPELKRGDSHGSPLVRVPSTLPLHLPQPFVADTADEKAREVFFELPGISNATTEDNHIDDGSASAKDMTAARNSTSEEGPQSSSATTRDGKKCLPMADWMEASFPNCNSVHEIDMRTSVSTANGEDETEADLKFLGQGWFRATWKYRNYDYDYEEESDEEPEGSDESRWKPPPPPSAVVLKTLRIEREFLDEYFDLHRRDAVAMERLTFSPYVVNVHGYCGQSAINELAEGILGGKITNLEQLDRRLRGKEEDPQALFLKLQLATGVALGLAHVHNVHVSDASGGRSGSVQTLLYEHTDPDSAHSTTGFGRSVPTMAHYDLNPRNIAIMRDGSPKLNDFNIAEFLTYDPDTNQPCGFRSRLHEPWWRAPEEMNTNHTSFVDEKVDIYALGEVLFHILTTHGPRGKMKKYRMEEVREVVRKGIRPDMWEPFASGGRDGKLAQNGVVRAFFRAMDLCFEPDPAKRGTAIQVARVLHRALAREKEAKRKQQAQGEERR</sequence>
<keyword evidence="2" id="KW-0472">Membrane</keyword>
<accession>A0A448ZQE0</accession>
<protein>
    <recommendedName>
        <fullName evidence="3">Protein kinase domain-containing protein</fullName>
    </recommendedName>
</protein>
<feature type="compositionally biased region" description="Polar residues" evidence="1">
    <location>
        <begin position="231"/>
        <end position="247"/>
    </location>
</feature>
<feature type="compositionally biased region" description="Polar residues" evidence="1">
    <location>
        <begin position="15"/>
        <end position="41"/>
    </location>
</feature>
<feature type="region of interest" description="Disordered" evidence="1">
    <location>
        <begin position="210"/>
        <end position="250"/>
    </location>
</feature>
<evidence type="ECO:0000256" key="1">
    <source>
        <dbReference type="SAM" id="MobiDB-lite"/>
    </source>
</evidence>
<evidence type="ECO:0000256" key="2">
    <source>
        <dbReference type="SAM" id="Phobius"/>
    </source>
</evidence>
<dbReference type="EMBL" id="CAACVS010000636">
    <property type="protein sequence ID" value="VEU44260.1"/>
    <property type="molecule type" value="Genomic_DNA"/>
</dbReference>
<evidence type="ECO:0000259" key="3">
    <source>
        <dbReference type="PROSITE" id="PS50011"/>
    </source>
</evidence>
<dbReference type="InterPro" id="IPR000719">
    <property type="entry name" value="Prot_kinase_dom"/>
</dbReference>
<dbReference type="GO" id="GO:0004674">
    <property type="term" value="F:protein serine/threonine kinase activity"/>
    <property type="evidence" value="ECO:0007669"/>
    <property type="project" value="TreeGrafter"/>
</dbReference>
<dbReference type="InterPro" id="IPR051681">
    <property type="entry name" value="Ser/Thr_Kinases-Pseudokinases"/>
</dbReference>
<dbReference type="PROSITE" id="PS50011">
    <property type="entry name" value="PROTEIN_KINASE_DOM"/>
    <property type="match status" value="1"/>
</dbReference>
<keyword evidence="5" id="KW-1185">Reference proteome</keyword>